<organism evidence="1 2">
    <name type="scientific">Pangasianodon gigas</name>
    <name type="common">Mekong giant catfish</name>
    <name type="synonym">Pangasius gigas</name>
    <dbReference type="NCBI Taxonomy" id="30993"/>
    <lineage>
        <taxon>Eukaryota</taxon>
        <taxon>Metazoa</taxon>
        <taxon>Chordata</taxon>
        <taxon>Craniata</taxon>
        <taxon>Vertebrata</taxon>
        <taxon>Euteleostomi</taxon>
        <taxon>Actinopterygii</taxon>
        <taxon>Neopterygii</taxon>
        <taxon>Teleostei</taxon>
        <taxon>Ostariophysi</taxon>
        <taxon>Siluriformes</taxon>
        <taxon>Pangasiidae</taxon>
        <taxon>Pangasianodon</taxon>
    </lineage>
</organism>
<sequence>MFLLCVFTSIVLRALTGQAKVVENFNECREYFYKGQEPAGMDQNAKKICQSFGHGDFYYATLYSVHHRIPLYSAYTLDPECSNNPGRANSPWHIEPQLSNSNQPESMVLESESDKNIIKKNQAISSDYAETGYDRGHLNPNSFQCSDGRDATFTLTNVAPMDACFNRIYWKNSESNLRTLLKDQLKMDEDQDQDQDQATVYIVTGTVPDQNSRIPVESQRVTVPSHIWTAVCYEHSFDNAKSFSFGYIGRNQPETIIRPVSVSQLNTELSQLYSSSVSIQIFVGDCFTGNARSKQAVKTFLNKLPENQRHKMPSDVQNTYLAVKRVIDSDSGGPSAKYRVTGMTATLGIDSFQTFSTVVEEMKNVESACLITTAKNSKSIFSEDLKKRDVLEQSDSVECQVVPEKSVAGWQTAADGSQCQSVLVSSDKCSCTTESDTKLCCSSPCLYQQDRKSYWCYSGQRLIQCSPQYSLITYKGERCKDNHPCATYGYDYYWCRKISGSWDYCSPPLWQSKAKDGKYCRDNHACAKYGQSEPWCYTDDDKKKPCCTSDDCFSAVKVKTCNSDHPCGYHDYGYLWCHTTDGSWDYCCKNCSY</sequence>
<dbReference type="Proteomes" id="UP000829447">
    <property type="component" value="Linkage Group LG1"/>
</dbReference>
<dbReference type="EMBL" id="CM040454">
    <property type="protein sequence ID" value="MCI4374918.1"/>
    <property type="molecule type" value="Genomic_DNA"/>
</dbReference>
<gene>
    <name evidence="1" type="ORF">PGIGA_G00011820</name>
</gene>
<evidence type="ECO:0000313" key="1">
    <source>
        <dbReference type="EMBL" id="MCI4374918.1"/>
    </source>
</evidence>
<accession>A0ACC5W748</accession>
<protein>
    <submittedName>
        <fullName evidence="1">Uncharacterized protein</fullName>
    </submittedName>
</protein>
<evidence type="ECO:0000313" key="2">
    <source>
        <dbReference type="Proteomes" id="UP000829447"/>
    </source>
</evidence>
<reference evidence="1 2" key="1">
    <citation type="journal article" date="2022" name="bioRxiv">
        <title>An ancient truncated duplication of the anti-Mullerian hormone receptor type 2 gene is a potential conserved master sex determinant in the Pangasiidae catfish family.</title>
        <authorList>
            <person name="Wen M."/>
            <person name="Pan Q."/>
            <person name="Jouanno E."/>
            <person name="Montfort J."/>
            <person name="Zahm M."/>
            <person name="Cabau C."/>
            <person name="Klopp C."/>
            <person name="Iampietro C."/>
            <person name="Roques C."/>
            <person name="Bouchez O."/>
            <person name="Castinel A."/>
            <person name="Donnadieu C."/>
            <person name="Parrinello H."/>
            <person name="Poncet C."/>
            <person name="Belmonte E."/>
            <person name="Gautier V."/>
            <person name="Avarre J.-C."/>
            <person name="Dugue R."/>
            <person name="Gustiano R."/>
            <person name="Ha T.T.T."/>
            <person name="Campet M."/>
            <person name="Sriphairoj K."/>
            <person name="Ribolli J."/>
            <person name="de Almeida F.L."/>
            <person name="Desvignes T."/>
            <person name="Postlethwait J.H."/>
            <person name="Bucao C.F."/>
            <person name="Robinson-Rechavi M."/>
            <person name="Bobe J."/>
            <person name="Herpin A."/>
            <person name="Guiguen Y."/>
        </authorList>
    </citation>
    <scope>NUCLEOTIDE SEQUENCE [LARGE SCALE GENOMIC DNA]</scope>
    <source>
        <strain evidence="1">YG-Dec2019</strain>
    </source>
</reference>
<keyword evidence="2" id="KW-1185">Reference proteome</keyword>
<comment type="caution">
    <text evidence="1">The sequence shown here is derived from an EMBL/GenBank/DDBJ whole genome shotgun (WGS) entry which is preliminary data.</text>
</comment>
<proteinExistence type="predicted"/>
<name>A0ACC5W748_PANGG</name>